<keyword evidence="3" id="KW-0238">DNA-binding</keyword>
<dbReference type="PANTHER" id="PTHR30629:SF2">
    <property type="entry name" value="PROPHAGE INTEGRASE INTS-RELATED"/>
    <property type="match status" value="1"/>
</dbReference>
<dbReference type="InterPro" id="IPR038488">
    <property type="entry name" value="Integrase_DNA-bd_sf"/>
</dbReference>
<protein>
    <submittedName>
        <fullName evidence="7">Alpha/beta hydrolase</fullName>
    </submittedName>
</protein>
<dbReference type="InterPro" id="IPR013762">
    <property type="entry name" value="Integrase-like_cat_sf"/>
</dbReference>
<gene>
    <name evidence="6" type="ORF">BGI27_14330</name>
    <name evidence="7" type="ORF">CGU29_13960</name>
</gene>
<dbReference type="EMBL" id="NMRN01000055">
    <property type="protein sequence ID" value="PAS91884.1"/>
    <property type="molecule type" value="Genomic_DNA"/>
</dbReference>
<dbReference type="Gene3D" id="1.10.150.130">
    <property type="match status" value="1"/>
</dbReference>
<name>A0A272EP40_9RHOO</name>
<dbReference type="GO" id="GO:0016787">
    <property type="term" value="F:hydrolase activity"/>
    <property type="evidence" value="ECO:0007669"/>
    <property type="project" value="UniProtKB-KW"/>
</dbReference>
<accession>A0A272EP40</accession>
<evidence type="ECO:0000313" key="8">
    <source>
        <dbReference type="Proteomes" id="UP000216107"/>
    </source>
</evidence>
<dbReference type="InterPro" id="IPR025166">
    <property type="entry name" value="Integrase_DNA_bind_dom"/>
</dbReference>
<evidence type="ECO:0000256" key="2">
    <source>
        <dbReference type="ARBA" id="ARBA00022908"/>
    </source>
</evidence>
<feature type="domain" description="Tyr recombinase" evidence="5">
    <location>
        <begin position="221"/>
        <end position="415"/>
    </location>
</feature>
<sequence length="423" mass="47032">MTFDAREIKLLQPGEHLTSPDYPGLRIEATATRRTWVYRYRSPVDGRLRQIKIGSWPGTSMHAAIAAWEDLRARRDAGEDPAEDAKSKRLEKRAAAAAKKRTAAIGTVRQVALDYLDGHIDKVRAPKGAAEVRRMLTTMLGDVATVLAADLTRAQAFDLIKGVAETAPVQAAKLRAELGAAWDYAIDAGRLPDDTPNWWRQILRGRIRSKGKHLAGKPVGTAKRVLSPEEVGTLLRWLPNFTALVEDALVLYLWTATRGAEILGMRGSEISIENGQTWWTVPKARTKSARHASATDLRVPLFGRALAVVERRQQLYGEGLLFPSRTGKSVDQKVIGIAVWNHQPYCTSRPEVVRPRLPVTHWAPHDLRRTSRTLLALLGCPDAVGEAILGHMLPGVMGTYNRHAYDAERVEWLSRLSSYLDLF</sequence>
<dbReference type="Proteomes" id="UP000216107">
    <property type="component" value="Unassembled WGS sequence"/>
</dbReference>
<dbReference type="Pfam" id="PF13356">
    <property type="entry name" value="Arm-DNA-bind_3"/>
    <property type="match status" value="1"/>
</dbReference>
<dbReference type="RefSeq" id="WP_095525550.1">
    <property type="nucleotide sequence ID" value="NZ_MDUX01000057.1"/>
</dbReference>
<dbReference type="GO" id="GO:0003677">
    <property type="term" value="F:DNA binding"/>
    <property type="evidence" value="ECO:0007669"/>
    <property type="project" value="UniProtKB-KW"/>
</dbReference>
<dbReference type="OrthoDB" id="9775880at2"/>
<dbReference type="EMBL" id="MDUX01000057">
    <property type="protein sequence ID" value="KAF7598230.1"/>
    <property type="molecule type" value="Genomic_DNA"/>
</dbReference>
<evidence type="ECO:0000256" key="1">
    <source>
        <dbReference type="ARBA" id="ARBA00008857"/>
    </source>
</evidence>
<keyword evidence="9" id="KW-1185">Reference proteome</keyword>
<evidence type="ECO:0000313" key="6">
    <source>
        <dbReference type="EMBL" id="KAF7598230.1"/>
    </source>
</evidence>
<dbReference type="InterPro" id="IPR010998">
    <property type="entry name" value="Integrase_recombinase_N"/>
</dbReference>
<keyword evidence="4" id="KW-0233">DNA recombination</keyword>
<dbReference type="GO" id="GO:0015074">
    <property type="term" value="P:DNA integration"/>
    <property type="evidence" value="ECO:0007669"/>
    <property type="project" value="UniProtKB-KW"/>
</dbReference>
<dbReference type="Gene3D" id="3.30.160.390">
    <property type="entry name" value="Integrase, DNA-binding domain"/>
    <property type="match status" value="1"/>
</dbReference>
<dbReference type="Gene3D" id="1.10.443.10">
    <property type="entry name" value="Intergrase catalytic core"/>
    <property type="match status" value="1"/>
</dbReference>
<dbReference type="SUPFAM" id="SSF56349">
    <property type="entry name" value="DNA breaking-rejoining enzymes"/>
    <property type="match status" value="1"/>
</dbReference>
<dbReference type="Proteomes" id="UP000623509">
    <property type="component" value="Unassembled WGS sequence"/>
</dbReference>
<comment type="caution">
    <text evidence="7">The sequence shown here is derived from an EMBL/GenBank/DDBJ whole genome shotgun (WGS) entry which is preliminary data.</text>
</comment>
<evidence type="ECO:0000313" key="7">
    <source>
        <dbReference type="EMBL" id="PAS91884.1"/>
    </source>
</evidence>
<dbReference type="InterPro" id="IPR002104">
    <property type="entry name" value="Integrase_catalytic"/>
</dbReference>
<proteinExistence type="inferred from homology"/>
<evidence type="ECO:0000259" key="5">
    <source>
        <dbReference type="PROSITE" id="PS51898"/>
    </source>
</evidence>
<dbReference type="GO" id="GO:0006310">
    <property type="term" value="P:DNA recombination"/>
    <property type="evidence" value="ECO:0007669"/>
    <property type="project" value="UniProtKB-KW"/>
</dbReference>
<reference evidence="7 8" key="2">
    <citation type="submission" date="2017-07" db="EMBL/GenBank/DDBJ databases">
        <title>Candidatus Dactylopiibacterium carminicum, a nitrogen-fixing symbiont of the cochineal insect Dactylopius coccus and Dactylopius opuntiae (Hemiptera: Coccoidea: Dactylopiidae).</title>
        <authorList>
            <person name="Vera A."/>
        </authorList>
    </citation>
    <scope>NUCLEOTIDE SEQUENCE [LARGE SCALE GENOMIC DNA]</scope>
    <source>
        <strain evidence="7 8">NFDCM</strain>
    </source>
</reference>
<organism evidence="7 8">
    <name type="scientific">Candidatus Dactylopiibacterium carminicum</name>
    <dbReference type="NCBI Taxonomy" id="857335"/>
    <lineage>
        <taxon>Bacteria</taxon>
        <taxon>Pseudomonadati</taxon>
        <taxon>Pseudomonadota</taxon>
        <taxon>Betaproteobacteria</taxon>
        <taxon>Rhodocyclales</taxon>
        <taxon>Rhodocyclaceae</taxon>
        <taxon>Candidatus Dactylopiibacterium</taxon>
    </lineage>
</organism>
<reference evidence="6 9" key="1">
    <citation type="submission" date="2016-08" db="EMBL/GenBank/DDBJ databases">
        <title>Candidatus Dactylopiibacterium carminicum genome sequence.</title>
        <authorList>
            <person name="Ramirez-Puebla S.T."/>
            <person name="Ormeno-Orrillo E."/>
            <person name="Vera-Ponce De Leon A."/>
            <person name="Luis L."/>
            <person name="Sanchez-Flores A."/>
            <person name="Monica R."/>
            <person name="Martinez-Romero E."/>
        </authorList>
    </citation>
    <scope>NUCLEOTIDE SEQUENCE [LARGE SCALE GENOMIC DNA]</scope>
    <source>
        <strain evidence="6">END1</strain>
    </source>
</reference>
<dbReference type="PROSITE" id="PS51898">
    <property type="entry name" value="TYR_RECOMBINASE"/>
    <property type="match status" value="1"/>
</dbReference>
<dbReference type="PANTHER" id="PTHR30629">
    <property type="entry name" value="PROPHAGE INTEGRASE"/>
    <property type="match status" value="1"/>
</dbReference>
<keyword evidence="7" id="KW-0378">Hydrolase</keyword>
<dbReference type="InterPro" id="IPR011010">
    <property type="entry name" value="DNA_brk_join_enz"/>
</dbReference>
<comment type="similarity">
    <text evidence="1">Belongs to the 'phage' integrase family.</text>
</comment>
<dbReference type="AlphaFoldDB" id="A0A272EP40"/>
<keyword evidence="2" id="KW-0229">DNA integration</keyword>
<evidence type="ECO:0000256" key="3">
    <source>
        <dbReference type="ARBA" id="ARBA00023125"/>
    </source>
</evidence>
<dbReference type="InterPro" id="IPR050808">
    <property type="entry name" value="Phage_Integrase"/>
</dbReference>
<evidence type="ECO:0000313" key="9">
    <source>
        <dbReference type="Proteomes" id="UP000623509"/>
    </source>
</evidence>
<evidence type="ECO:0000256" key="4">
    <source>
        <dbReference type="ARBA" id="ARBA00023172"/>
    </source>
</evidence>